<name>A0A9E5JR02_9GAMM</name>
<comment type="caution">
    <text evidence="2">The sequence shown here is derived from an EMBL/GenBank/DDBJ whole genome shotgun (WGS) entry which is preliminary data.</text>
</comment>
<keyword evidence="3" id="KW-1185">Reference proteome</keyword>
<dbReference type="SUPFAM" id="SSF53448">
    <property type="entry name" value="Nucleotide-diphospho-sugar transferases"/>
    <property type="match status" value="1"/>
</dbReference>
<feature type="domain" description="Glycosyltransferase 2-like" evidence="1">
    <location>
        <begin position="18"/>
        <end position="181"/>
    </location>
</feature>
<dbReference type="InterPro" id="IPR001173">
    <property type="entry name" value="Glyco_trans_2-like"/>
</dbReference>
<proteinExistence type="predicted"/>
<gene>
    <name evidence="2" type="ORF">G8770_05040</name>
</gene>
<accession>A0A9E5JR02</accession>
<reference evidence="2" key="1">
    <citation type="submission" date="2020-03" db="EMBL/GenBank/DDBJ databases">
        <authorList>
            <person name="Guo F."/>
        </authorList>
    </citation>
    <scope>NUCLEOTIDE SEQUENCE</scope>
    <source>
        <strain evidence="2">JCM 30134</strain>
    </source>
</reference>
<dbReference type="RefSeq" id="WP_167182663.1">
    <property type="nucleotide sequence ID" value="NZ_JAAONZ010000003.1"/>
</dbReference>
<evidence type="ECO:0000259" key="1">
    <source>
        <dbReference type="Pfam" id="PF00535"/>
    </source>
</evidence>
<organism evidence="2 3">
    <name type="scientific">Pseudomaricurvus hydrocarbonicus</name>
    <dbReference type="NCBI Taxonomy" id="1470433"/>
    <lineage>
        <taxon>Bacteria</taxon>
        <taxon>Pseudomonadati</taxon>
        <taxon>Pseudomonadota</taxon>
        <taxon>Gammaproteobacteria</taxon>
        <taxon>Cellvibrionales</taxon>
        <taxon>Cellvibrionaceae</taxon>
        <taxon>Pseudomaricurvus</taxon>
    </lineage>
</organism>
<dbReference type="Pfam" id="PF00535">
    <property type="entry name" value="Glycos_transf_2"/>
    <property type="match status" value="1"/>
</dbReference>
<dbReference type="EMBL" id="JAAONZ010000003">
    <property type="protein sequence ID" value="NHO64904.1"/>
    <property type="molecule type" value="Genomic_DNA"/>
</dbReference>
<dbReference type="PANTHER" id="PTHR10859:SF91">
    <property type="entry name" value="DOLICHYL-PHOSPHATE BETA-GLUCOSYLTRANSFERASE"/>
    <property type="match status" value="1"/>
</dbReference>
<protein>
    <submittedName>
        <fullName evidence="2">Glycosyltransferase family 2 protein</fullName>
    </submittedName>
</protein>
<dbReference type="AlphaFoldDB" id="A0A9E5JR02"/>
<sequence length="278" mass="31073">MTIDNPVAATAAPAFTPCIIIPVYNHEEAVGKILLQLLPFGYPVLLVNDGSRPSCQVTLESLAASHANVDLLQLPVNRGKGAAVKAGLHYAYQRGFSHALQIDADGQHRPADVERFMSAGQQQPEAIICGCPIYDDSVPALRYYARYLTHVWIWINSLSFSIKDSMCGYRLYPLHKSIALLNAEATGNRMDFDSEIMVRWVWRHGQVVNLPTAVSYPLDGISHFAPWRDNYLISKMHAKLFFGMLLRSPRIVSQRLQRRLAGRKKIAQPTSSTARTSR</sequence>
<dbReference type="PANTHER" id="PTHR10859">
    <property type="entry name" value="GLYCOSYL TRANSFERASE"/>
    <property type="match status" value="1"/>
</dbReference>
<dbReference type="GO" id="GO:0006487">
    <property type="term" value="P:protein N-linked glycosylation"/>
    <property type="evidence" value="ECO:0007669"/>
    <property type="project" value="TreeGrafter"/>
</dbReference>
<dbReference type="CDD" id="cd04179">
    <property type="entry name" value="DPM_DPG-synthase_like"/>
    <property type="match status" value="1"/>
</dbReference>
<dbReference type="Proteomes" id="UP000787472">
    <property type="component" value="Unassembled WGS sequence"/>
</dbReference>
<evidence type="ECO:0000313" key="3">
    <source>
        <dbReference type="Proteomes" id="UP000787472"/>
    </source>
</evidence>
<evidence type="ECO:0000313" key="2">
    <source>
        <dbReference type="EMBL" id="NHO64904.1"/>
    </source>
</evidence>
<dbReference type="Gene3D" id="3.90.550.10">
    <property type="entry name" value="Spore Coat Polysaccharide Biosynthesis Protein SpsA, Chain A"/>
    <property type="match status" value="1"/>
</dbReference>
<dbReference type="InterPro" id="IPR029044">
    <property type="entry name" value="Nucleotide-diphossugar_trans"/>
</dbReference>